<dbReference type="EMBL" id="UYWX01000400">
    <property type="protein sequence ID" value="VDM18278.1"/>
    <property type="molecule type" value="Genomic_DNA"/>
</dbReference>
<evidence type="ECO:0000256" key="2">
    <source>
        <dbReference type="SAM" id="Coils"/>
    </source>
</evidence>
<evidence type="ECO:0000259" key="4">
    <source>
        <dbReference type="Pfam" id="PF15739"/>
    </source>
</evidence>
<sequence length="455" mass="52611">MFLRLNSKSGNFADRALSIDPWPAHATERVNTETQILRDGNRLIAQSKEQSKLKPPPKPRFLVLLENKIMRDTKKLGISEETSDPLRLQLYREIFDRFIEECAYYAPILAKIKDQYEGFIMHLRREIKEMQPIKARELLIAQHYLCLRGKSSYGLPLLMPINVSTNFKVGKMRVTCCPTQLPQIPLEIDFLKFERNHDKYKLDKLRQECVELQVTVRAALSRFFEMGNVHGYLLKLLLCHLEVAKLMEQLRAREGTCNLEADGRKLLVAEVNDINSRLRELEALTRADMDRNIDDPVKLKVLVGEYEKALESANTELNAYRSDFEERVPRVKYDETKKQLEAKIREVNSLNEELESAASRYRYFAGLLSQIVNVQMFDLFAMYSGFVFNFCRSDPAQKVEYINALLFKYRKIAREKTAEQLADFVVHDLAKAEAGGLPSVNRPTVGKNRPKPEGE</sequence>
<feature type="domain" description="Translin-associated factor X-interacting protein 1 N-terminal" evidence="4">
    <location>
        <begin position="66"/>
        <end position="136"/>
    </location>
</feature>
<evidence type="ECO:0000256" key="1">
    <source>
        <dbReference type="ARBA" id="ARBA00023054"/>
    </source>
</evidence>
<name>A0A0R3WLI2_HYDTA</name>
<evidence type="ECO:0000313" key="6">
    <source>
        <dbReference type="Proteomes" id="UP000274429"/>
    </source>
</evidence>
<dbReference type="Proteomes" id="UP000274429">
    <property type="component" value="Unassembled WGS sequence"/>
</dbReference>
<keyword evidence="1 2" id="KW-0175">Coiled coil</keyword>
<dbReference type="InterPro" id="IPR032755">
    <property type="entry name" value="TSNAXIP1_N"/>
</dbReference>
<evidence type="ECO:0000313" key="5">
    <source>
        <dbReference type="EMBL" id="VDM18278.1"/>
    </source>
</evidence>
<evidence type="ECO:0000313" key="7">
    <source>
        <dbReference type="WBParaSite" id="TTAC_0000162001-mRNA-1"/>
    </source>
</evidence>
<reference evidence="5 6" key="2">
    <citation type="submission" date="2018-11" db="EMBL/GenBank/DDBJ databases">
        <authorList>
            <consortium name="Pathogen Informatics"/>
        </authorList>
    </citation>
    <scope>NUCLEOTIDE SEQUENCE [LARGE SCALE GENOMIC DNA]</scope>
</reference>
<evidence type="ECO:0000256" key="3">
    <source>
        <dbReference type="SAM" id="MobiDB-lite"/>
    </source>
</evidence>
<dbReference type="STRING" id="6205.A0A0R3WLI2"/>
<accession>A0A0R3WLI2</accession>
<dbReference type="AlphaFoldDB" id="A0A0R3WLI2"/>
<protein>
    <submittedName>
        <fullName evidence="7">TSNAXIP1_N domain-containing protein</fullName>
    </submittedName>
</protein>
<gene>
    <name evidence="5" type="ORF">TTAC_LOCUS1607</name>
</gene>
<keyword evidence="6" id="KW-1185">Reference proteome</keyword>
<dbReference type="Pfam" id="PF15739">
    <property type="entry name" value="TSNAXIP1_N"/>
    <property type="match status" value="1"/>
</dbReference>
<proteinExistence type="predicted"/>
<feature type="region of interest" description="Disordered" evidence="3">
    <location>
        <begin position="435"/>
        <end position="455"/>
    </location>
</feature>
<dbReference type="OrthoDB" id="261426at2759"/>
<organism evidence="7">
    <name type="scientific">Hydatigena taeniaeformis</name>
    <name type="common">Feline tapeworm</name>
    <name type="synonym">Taenia taeniaeformis</name>
    <dbReference type="NCBI Taxonomy" id="6205"/>
    <lineage>
        <taxon>Eukaryota</taxon>
        <taxon>Metazoa</taxon>
        <taxon>Spiralia</taxon>
        <taxon>Lophotrochozoa</taxon>
        <taxon>Platyhelminthes</taxon>
        <taxon>Cestoda</taxon>
        <taxon>Eucestoda</taxon>
        <taxon>Cyclophyllidea</taxon>
        <taxon>Taeniidae</taxon>
        <taxon>Hydatigera</taxon>
    </lineage>
</organism>
<feature type="coiled-coil region" evidence="2">
    <location>
        <begin position="264"/>
        <end position="360"/>
    </location>
</feature>
<reference evidence="7" key="1">
    <citation type="submission" date="2017-02" db="UniProtKB">
        <authorList>
            <consortium name="WormBaseParasite"/>
        </authorList>
    </citation>
    <scope>IDENTIFICATION</scope>
</reference>
<dbReference type="WBParaSite" id="TTAC_0000162001-mRNA-1">
    <property type="protein sequence ID" value="TTAC_0000162001-mRNA-1"/>
    <property type="gene ID" value="TTAC_0000162001"/>
</dbReference>